<dbReference type="InterPro" id="IPR019096">
    <property type="entry name" value="YopX_protein"/>
</dbReference>
<dbReference type="NCBIfam" id="TIGR01671">
    <property type="entry name" value="phage_TIGR01671"/>
    <property type="match status" value="1"/>
</dbReference>
<comment type="caution">
    <text evidence="2">The sequence shown here is derived from an EMBL/GenBank/DDBJ whole genome shotgun (WGS) entry which is preliminary data.</text>
</comment>
<organism evidence="2 3">
    <name type="scientific">Staphylococcus aureus</name>
    <dbReference type="NCBI Taxonomy" id="1280"/>
    <lineage>
        <taxon>Bacteria</taxon>
        <taxon>Bacillati</taxon>
        <taxon>Bacillota</taxon>
        <taxon>Bacilli</taxon>
        <taxon>Bacillales</taxon>
        <taxon>Staphylococcaceae</taxon>
        <taxon>Staphylococcus</taxon>
    </lineage>
</organism>
<reference evidence="2 3" key="1">
    <citation type="submission" date="2019-11" db="EMBL/GenBank/DDBJ databases">
        <title>Implementation of targeted gown and glove precautions to prevent Staphylococcus aureus acquisition in community-based nursing homes.</title>
        <authorList>
            <person name="Stine O.C."/>
        </authorList>
    </citation>
    <scope>NUCLEOTIDE SEQUENCE [LARGE SCALE GENOMIC DNA]</scope>
    <source>
        <strain evidence="2 3">S_2062.LAUP.DI</strain>
    </source>
</reference>
<dbReference type="Pfam" id="PF09643">
    <property type="entry name" value="YopX"/>
    <property type="match status" value="1"/>
</dbReference>
<dbReference type="EMBL" id="WPTS01000048">
    <property type="protein sequence ID" value="MVK36444.1"/>
    <property type="molecule type" value="Genomic_DNA"/>
</dbReference>
<evidence type="ECO:0000259" key="1">
    <source>
        <dbReference type="Pfam" id="PF09643"/>
    </source>
</evidence>
<dbReference type="InterPro" id="IPR010024">
    <property type="entry name" value="CHP16711"/>
</dbReference>
<name>A0A7X3FDZ0_STAAU</name>
<evidence type="ECO:0000313" key="2">
    <source>
        <dbReference type="EMBL" id="MVK36444.1"/>
    </source>
</evidence>
<gene>
    <name evidence="2" type="ORF">GO814_14975</name>
</gene>
<dbReference type="SUPFAM" id="SSF159006">
    <property type="entry name" value="YopX-like"/>
    <property type="match status" value="1"/>
</dbReference>
<dbReference type="AlphaFoldDB" id="A0A7X3FDZ0"/>
<dbReference type="Gene3D" id="2.30.30.290">
    <property type="entry name" value="YopX-like domains"/>
    <property type="match status" value="1"/>
</dbReference>
<protein>
    <recommendedName>
        <fullName evidence="1">YopX protein domain-containing protein</fullName>
    </recommendedName>
</protein>
<sequence length="151" mass="17041">MKPKFRAWDSLENKMRYDIGVIEFNAFDKNVSALAFNHHLDDTGYGEVDNSQSEYYDALCFKLMQYTGLKDKNGTEIYEGDIIDKGYLNGVHDEIGVVTFGTGFDSDGSQSESWLGWVTDKGSSVLDVHEKCEVIGNVFENKNLLSEDDIE</sequence>
<proteinExistence type="predicted"/>
<dbReference type="InterPro" id="IPR023385">
    <property type="entry name" value="YopX-like_C"/>
</dbReference>
<evidence type="ECO:0000313" key="3">
    <source>
        <dbReference type="Proteomes" id="UP000471199"/>
    </source>
</evidence>
<accession>A0A7X3FDZ0</accession>
<dbReference type="Proteomes" id="UP000471199">
    <property type="component" value="Unassembled WGS sequence"/>
</dbReference>
<feature type="domain" description="YopX protein" evidence="1">
    <location>
        <begin position="4"/>
        <end position="145"/>
    </location>
</feature>